<dbReference type="GO" id="GO:0005886">
    <property type="term" value="C:plasma membrane"/>
    <property type="evidence" value="ECO:0007669"/>
    <property type="project" value="UniProtKB-SubCell"/>
</dbReference>
<feature type="region of interest" description="Disordered" evidence="8">
    <location>
        <begin position="1"/>
        <end position="42"/>
    </location>
</feature>
<keyword evidence="6 9" id="KW-1133">Transmembrane helix</keyword>
<dbReference type="PANTHER" id="PTHR31686:SF1">
    <property type="entry name" value="SULFITE EFFLUX PUMP SSU1"/>
    <property type="match status" value="1"/>
</dbReference>
<feature type="transmembrane region" description="Helical" evidence="9">
    <location>
        <begin position="188"/>
        <end position="214"/>
    </location>
</feature>
<gene>
    <name evidence="10" type="ORF">SPAPADRAFT_147854</name>
</gene>
<dbReference type="InterPro" id="IPR038665">
    <property type="entry name" value="Voltage-dep_anion_channel_sf"/>
</dbReference>
<feature type="compositionally biased region" description="Basic and acidic residues" evidence="8">
    <location>
        <begin position="21"/>
        <end position="36"/>
    </location>
</feature>
<organism evidence="11">
    <name type="scientific">Spathaspora passalidarum (strain NRRL Y-27907 / 11-Y1)</name>
    <dbReference type="NCBI Taxonomy" id="619300"/>
    <lineage>
        <taxon>Eukaryota</taxon>
        <taxon>Fungi</taxon>
        <taxon>Dikarya</taxon>
        <taxon>Ascomycota</taxon>
        <taxon>Saccharomycotina</taxon>
        <taxon>Pichiomycetes</taxon>
        <taxon>Debaryomycetaceae</taxon>
        <taxon>Spathaspora</taxon>
    </lineage>
</organism>
<feature type="compositionally biased region" description="Polar residues" evidence="8">
    <location>
        <begin position="1"/>
        <end position="20"/>
    </location>
</feature>
<dbReference type="KEGG" id="spaa:SPAPADRAFT_147854"/>
<dbReference type="AlphaFoldDB" id="G3AIY0"/>
<proteinExistence type="inferred from homology"/>
<evidence type="ECO:0000256" key="4">
    <source>
        <dbReference type="ARBA" id="ARBA00022475"/>
    </source>
</evidence>
<feature type="transmembrane region" description="Helical" evidence="9">
    <location>
        <begin position="93"/>
        <end position="111"/>
    </location>
</feature>
<feature type="transmembrane region" description="Helical" evidence="9">
    <location>
        <begin position="123"/>
        <end position="142"/>
    </location>
</feature>
<feature type="transmembrane region" description="Helical" evidence="9">
    <location>
        <begin position="331"/>
        <end position="362"/>
    </location>
</feature>
<keyword evidence="11" id="KW-1185">Reference proteome</keyword>
<dbReference type="FunFam" id="1.50.10.150:FF:000004">
    <property type="entry name" value="Malic acid transporter"/>
    <property type="match status" value="1"/>
</dbReference>
<evidence type="ECO:0000256" key="3">
    <source>
        <dbReference type="ARBA" id="ARBA00022448"/>
    </source>
</evidence>
<dbReference type="OrthoDB" id="1099at2759"/>
<keyword evidence="3" id="KW-0813">Transport</keyword>
<name>G3AIY0_SPAPN</name>
<comment type="subcellular location">
    <subcellularLocation>
        <location evidence="1">Cell membrane</location>
        <topology evidence="1">Multi-pass membrane protein</topology>
    </subcellularLocation>
</comment>
<dbReference type="Gene3D" id="1.50.10.150">
    <property type="entry name" value="Voltage-dependent anion channel"/>
    <property type="match status" value="1"/>
</dbReference>
<evidence type="ECO:0000256" key="8">
    <source>
        <dbReference type="SAM" id="MobiDB-lite"/>
    </source>
</evidence>
<dbReference type="STRING" id="619300.G3AIY0"/>
<dbReference type="Pfam" id="PF03595">
    <property type="entry name" value="SLAC1"/>
    <property type="match status" value="1"/>
</dbReference>
<dbReference type="InParanoid" id="G3AIY0"/>
<evidence type="ECO:0000256" key="2">
    <source>
        <dbReference type="ARBA" id="ARBA00008566"/>
    </source>
</evidence>
<comment type="similarity">
    <text evidence="2">Belongs to the tellurite-resistance/dicarboxylate transporter (TDT) family.</text>
</comment>
<evidence type="ECO:0000256" key="9">
    <source>
        <dbReference type="SAM" id="Phobius"/>
    </source>
</evidence>
<feature type="transmembrane region" description="Helical" evidence="9">
    <location>
        <begin position="296"/>
        <end position="319"/>
    </location>
</feature>
<evidence type="ECO:0000256" key="7">
    <source>
        <dbReference type="ARBA" id="ARBA00023136"/>
    </source>
</evidence>
<dbReference type="EMBL" id="GL996500">
    <property type="protein sequence ID" value="EGW33790.1"/>
    <property type="molecule type" value="Genomic_DNA"/>
</dbReference>
<evidence type="ECO:0000256" key="1">
    <source>
        <dbReference type="ARBA" id="ARBA00004651"/>
    </source>
</evidence>
<feature type="transmembrane region" description="Helical" evidence="9">
    <location>
        <begin position="421"/>
        <end position="446"/>
    </location>
</feature>
<accession>G3AIY0</accession>
<dbReference type="OMA" id="FLATCPM"/>
<evidence type="ECO:0008006" key="12">
    <source>
        <dbReference type="Google" id="ProtNLM"/>
    </source>
</evidence>
<keyword evidence="5 9" id="KW-0812">Transmembrane</keyword>
<dbReference type="RefSeq" id="XP_007373374.1">
    <property type="nucleotide sequence ID" value="XM_007373312.1"/>
</dbReference>
<protein>
    <recommendedName>
        <fullName evidence="12">Sulfite efflux pump SSU1</fullName>
    </recommendedName>
</protein>
<dbReference type="HOGENOM" id="CLU_030057_6_2_1"/>
<reference evidence="10 11" key="1">
    <citation type="journal article" date="2011" name="Proc. Natl. Acad. Sci. U.S.A.">
        <title>Comparative genomics of xylose-fermenting fungi for enhanced biofuel production.</title>
        <authorList>
            <person name="Wohlbach D.J."/>
            <person name="Kuo A."/>
            <person name="Sato T.K."/>
            <person name="Potts K.M."/>
            <person name="Salamov A.A."/>
            <person name="LaButti K.M."/>
            <person name="Sun H."/>
            <person name="Clum A."/>
            <person name="Pangilinan J.L."/>
            <person name="Lindquist E.A."/>
            <person name="Lucas S."/>
            <person name="Lapidus A."/>
            <person name="Jin M."/>
            <person name="Gunawan C."/>
            <person name="Balan V."/>
            <person name="Dale B.E."/>
            <person name="Jeffries T.W."/>
            <person name="Zinkel R."/>
            <person name="Barry K.W."/>
            <person name="Grigoriev I.V."/>
            <person name="Gasch A.P."/>
        </authorList>
    </citation>
    <scope>NUCLEOTIDE SEQUENCE [LARGE SCALE GENOMIC DNA]</scope>
    <source>
        <strain evidence="11">NRRL Y-27907 / 11-Y1</strain>
    </source>
</reference>
<dbReference type="Proteomes" id="UP000000709">
    <property type="component" value="Unassembled WGS sequence"/>
</dbReference>
<evidence type="ECO:0000256" key="6">
    <source>
        <dbReference type="ARBA" id="ARBA00022989"/>
    </source>
</evidence>
<feature type="transmembrane region" description="Helical" evidence="9">
    <location>
        <begin position="226"/>
        <end position="245"/>
    </location>
</feature>
<dbReference type="InterPro" id="IPR051629">
    <property type="entry name" value="Sulfite_efflux_TDT"/>
</dbReference>
<dbReference type="GO" id="GO:0000319">
    <property type="term" value="F:sulfite transmembrane transporter activity"/>
    <property type="evidence" value="ECO:0007669"/>
    <property type="project" value="TreeGrafter"/>
</dbReference>
<dbReference type="GeneID" id="18870766"/>
<sequence length="461" mass="52003">MSDSNQIIVASTNDATTVATTDEHPHQENHSDRTDVDSNISDTTENITCDPNGKHMDREDSIYSGVSYSSKLSFTSRIYNLVIEDATKNFHPVYFVSIMGTGISSSILYNFPFEAEWLRVCSYIMFAFTCLFFLGTTTLFILSCKYFPGRFREYHVDTSKAVFMGCYSMGYITIVNYIEILTHDRHTIFVWVLWWIAVFSAMFTAFIIVFFSFMSKLNKVDTAAKLNATLLLPIVAITVVSSSGHQLELRLPTMNQTVITMLVSFMLWCLSISLAFIIITIYFWRLIVHKIPPTHLVFSSFLPVGFLGQSSYSILLMGINLDVLIPSDQPWGKILLCICGFFSMFLLSFGYFMTFVAISSIFSKIRPFAKNPNPKHTNQHGFLKIHKGFWAMTFPLGTMSLSNTEIGKGTIGNYPLITFRVMGAIFGTACILVTVSCIIGVIVTIVKKLNSLFIRRQISIV</sequence>
<evidence type="ECO:0000313" key="11">
    <source>
        <dbReference type="Proteomes" id="UP000000709"/>
    </source>
</evidence>
<dbReference type="FunCoup" id="G3AIY0">
    <property type="interactions" value="35"/>
</dbReference>
<feature type="transmembrane region" description="Helical" evidence="9">
    <location>
        <begin position="162"/>
        <end position="182"/>
    </location>
</feature>
<keyword evidence="7 9" id="KW-0472">Membrane</keyword>
<feature type="transmembrane region" description="Helical" evidence="9">
    <location>
        <begin position="265"/>
        <end position="284"/>
    </location>
</feature>
<evidence type="ECO:0000256" key="5">
    <source>
        <dbReference type="ARBA" id="ARBA00022692"/>
    </source>
</evidence>
<evidence type="ECO:0000313" key="10">
    <source>
        <dbReference type="EMBL" id="EGW33790.1"/>
    </source>
</evidence>
<dbReference type="InterPro" id="IPR004695">
    <property type="entry name" value="SLAC1/Mae1/Ssu1/TehA"/>
</dbReference>
<dbReference type="eggNOG" id="ENOG502QT02">
    <property type="taxonomic scope" value="Eukaryota"/>
</dbReference>
<dbReference type="CDD" id="cd09318">
    <property type="entry name" value="TDT_SSU1"/>
    <property type="match status" value="1"/>
</dbReference>
<dbReference type="PANTHER" id="PTHR31686">
    <property type="match status" value="1"/>
</dbReference>
<keyword evidence="4" id="KW-1003">Cell membrane</keyword>